<reference evidence="2 3" key="1">
    <citation type="submission" date="2015-04" db="EMBL/GenBank/DDBJ databases">
        <title>The complete genome sequence of the hyperthermophilic, obligate iron-reducing archaeon Geoglobus ahangari strain 234T.</title>
        <authorList>
            <person name="Manzella M.P."/>
            <person name="Holmes D.E."/>
            <person name="Rocheleau J.M."/>
            <person name="Chung A."/>
            <person name="Reguera G."/>
            <person name="Kashefi K."/>
        </authorList>
    </citation>
    <scope>NUCLEOTIDE SEQUENCE [LARGE SCALE GENOMIC DNA]</scope>
    <source>
        <strain evidence="2 3">234</strain>
    </source>
</reference>
<keyword evidence="3" id="KW-1185">Reference proteome</keyword>
<feature type="domain" description="Cysteine-rich small" evidence="1">
    <location>
        <begin position="19"/>
        <end position="79"/>
    </location>
</feature>
<accession>A0A0F7IJ36</accession>
<evidence type="ECO:0000259" key="1">
    <source>
        <dbReference type="Pfam" id="PF04071"/>
    </source>
</evidence>
<dbReference type="AlphaFoldDB" id="A0A0F7IJ36"/>
<gene>
    <name evidence="2" type="ORF">GAH_00416</name>
</gene>
<dbReference type="KEGG" id="gah:GAH_00416"/>
<dbReference type="InterPro" id="IPR007212">
    <property type="entry name" value="Zf-like"/>
</dbReference>
<organism evidence="2 3">
    <name type="scientific">Geoglobus ahangari</name>
    <dbReference type="NCBI Taxonomy" id="113653"/>
    <lineage>
        <taxon>Archaea</taxon>
        <taxon>Methanobacteriati</taxon>
        <taxon>Methanobacteriota</taxon>
        <taxon>Archaeoglobi</taxon>
        <taxon>Archaeoglobales</taxon>
        <taxon>Archaeoglobaceae</taxon>
        <taxon>Geoglobus</taxon>
    </lineage>
</organism>
<dbReference type="OrthoDB" id="39225at2157"/>
<dbReference type="STRING" id="113653.GAH_00416"/>
<protein>
    <submittedName>
        <fullName evidence="2">Uncharacterized protein containing a Zn-finger-like domain</fullName>
    </submittedName>
</protein>
<dbReference type="GeneID" id="24803000"/>
<evidence type="ECO:0000313" key="3">
    <source>
        <dbReference type="Proteomes" id="UP000034723"/>
    </source>
</evidence>
<dbReference type="EMBL" id="CP011267">
    <property type="protein sequence ID" value="AKG92232.1"/>
    <property type="molecule type" value="Genomic_DNA"/>
</dbReference>
<sequence length="161" mass="18840">MSLRERTLQELFQTLTGIEKGDCEYYPCHFEGQDCSFCFCPFYPCLIHETGGMLKDDRVWSCLRCEFIHKKENAEELKGILSSYPFQVLAEGDWRFYNEILQEFLFGDVRGREIGESYTIYRSDDGEECYLVVLDGFEIKQVERGRCGELRGKRGVLLPVR</sequence>
<dbReference type="InParanoid" id="A0A0F7IJ36"/>
<evidence type="ECO:0000313" key="2">
    <source>
        <dbReference type="EMBL" id="AKG92232.1"/>
    </source>
</evidence>
<dbReference type="PATRIC" id="fig|113653.22.peg.418"/>
<dbReference type="HOGENOM" id="CLU_1631574_0_0_2"/>
<proteinExistence type="predicted"/>
<dbReference type="RefSeq" id="WP_048094462.1">
    <property type="nucleotide sequence ID" value="NZ_CP011267.1"/>
</dbReference>
<dbReference type="Proteomes" id="UP000034723">
    <property type="component" value="Chromosome"/>
</dbReference>
<name>A0A0F7IJ36_9EURY</name>
<dbReference type="Pfam" id="PF04071">
    <property type="entry name" value="zf-like"/>
    <property type="match status" value="1"/>
</dbReference>